<dbReference type="EMBL" id="BGZK01000088">
    <property type="protein sequence ID" value="GBP17532.1"/>
    <property type="molecule type" value="Genomic_DNA"/>
</dbReference>
<sequence>MLRDKKSLPPTKVNNNFRLETDYEAGTRIKSVTGTRSGSVPELKAETRSITRQKMVYKAYGSRTPAIKKMLMVLPAIGMETEISGRHEDE</sequence>
<accession>A0A4C1TU41</accession>
<proteinExistence type="predicted"/>
<protein>
    <submittedName>
        <fullName evidence="1">Uncharacterized protein</fullName>
    </submittedName>
</protein>
<name>A0A4C1TU41_EUMVA</name>
<comment type="caution">
    <text evidence="1">The sequence shown here is derived from an EMBL/GenBank/DDBJ whole genome shotgun (WGS) entry which is preliminary data.</text>
</comment>
<evidence type="ECO:0000313" key="2">
    <source>
        <dbReference type="Proteomes" id="UP000299102"/>
    </source>
</evidence>
<reference evidence="1 2" key="1">
    <citation type="journal article" date="2019" name="Commun. Biol.">
        <title>The bagworm genome reveals a unique fibroin gene that provides high tensile strength.</title>
        <authorList>
            <person name="Kono N."/>
            <person name="Nakamura H."/>
            <person name="Ohtoshi R."/>
            <person name="Tomita M."/>
            <person name="Numata K."/>
            <person name="Arakawa K."/>
        </authorList>
    </citation>
    <scope>NUCLEOTIDE SEQUENCE [LARGE SCALE GENOMIC DNA]</scope>
</reference>
<dbReference type="Proteomes" id="UP000299102">
    <property type="component" value="Unassembled WGS sequence"/>
</dbReference>
<dbReference type="AlphaFoldDB" id="A0A4C1TU41"/>
<organism evidence="1 2">
    <name type="scientific">Eumeta variegata</name>
    <name type="common">Bagworm moth</name>
    <name type="synonym">Eumeta japonica</name>
    <dbReference type="NCBI Taxonomy" id="151549"/>
    <lineage>
        <taxon>Eukaryota</taxon>
        <taxon>Metazoa</taxon>
        <taxon>Ecdysozoa</taxon>
        <taxon>Arthropoda</taxon>
        <taxon>Hexapoda</taxon>
        <taxon>Insecta</taxon>
        <taxon>Pterygota</taxon>
        <taxon>Neoptera</taxon>
        <taxon>Endopterygota</taxon>
        <taxon>Lepidoptera</taxon>
        <taxon>Glossata</taxon>
        <taxon>Ditrysia</taxon>
        <taxon>Tineoidea</taxon>
        <taxon>Psychidae</taxon>
        <taxon>Oiketicinae</taxon>
        <taxon>Eumeta</taxon>
    </lineage>
</organism>
<evidence type="ECO:0000313" key="1">
    <source>
        <dbReference type="EMBL" id="GBP17532.1"/>
    </source>
</evidence>
<gene>
    <name evidence="1" type="ORF">EVAR_12244_1</name>
</gene>
<keyword evidence="2" id="KW-1185">Reference proteome</keyword>